<organism evidence="1 2">
    <name type="scientific">Racocetra persica</name>
    <dbReference type="NCBI Taxonomy" id="160502"/>
    <lineage>
        <taxon>Eukaryota</taxon>
        <taxon>Fungi</taxon>
        <taxon>Fungi incertae sedis</taxon>
        <taxon>Mucoromycota</taxon>
        <taxon>Glomeromycotina</taxon>
        <taxon>Glomeromycetes</taxon>
        <taxon>Diversisporales</taxon>
        <taxon>Gigasporaceae</taxon>
        <taxon>Racocetra</taxon>
    </lineage>
</organism>
<evidence type="ECO:0000313" key="2">
    <source>
        <dbReference type="Proteomes" id="UP000789920"/>
    </source>
</evidence>
<dbReference type="EMBL" id="CAJVQC010088933">
    <property type="protein sequence ID" value="CAG8824429.1"/>
    <property type="molecule type" value="Genomic_DNA"/>
</dbReference>
<feature type="non-terminal residue" evidence="1">
    <location>
        <position position="1"/>
    </location>
</feature>
<gene>
    <name evidence="1" type="ORF">RPERSI_LOCUS26243</name>
</gene>
<dbReference type="Proteomes" id="UP000789920">
    <property type="component" value="Unassembled WGS sequence"/>
</dbReference>
<reference evidence="1" key="1">
    <citation type="submission" date="2021-06" db="EMBL/GenBank/DDBJ databases">
        <authorList>
            <person name="Kallberg Y."/>
            <person name="Tangrot J."/>
            <person name="Rosling A."/>
        </authorList>
    </citation>
    <scope>NUCLEOTIDE SEQUENCE</scope>
    <source>
        <strain evidence="1">MA461A</strain>
    </source>
</reference>
<name>A0ACA9S2Q0_9GLOM</name>
<accession>A0ACA9S2Q0</accession>
<proteinExistence type="predicted"/>
<evidence type="ECO:0000313" key="1">
    <source>
        <dbReference type="EMBL" id="CAG8824429.1"/>
    </source>
</evidence>
<comment type="caution">
    <text evidence="1">The sequence shown here is derived from an EMBL/GenBank/DDBJ whole genome shotgun (WGS) entry which is preliminary data.</text>
</comment>
<protein>
    <submittedName>
        <fullName evidence="1">22264_t:CDS:1</fullName>
    </submittedName>
</protein>
<sequence length="47" mass="5338">KLDILRCTNDCGQQEEFNNTTHAIKTARLGPLKIHSFPSELHKCIIC</sequence>
<keyword evidence="2" id="KW-1185">Reference proteome</keyword>